<dbReference type="PANTHER" id="PTHR34986">
    <property type="entry name" value="EVOLVED BETA-GALACTOSIDASE SUBUNIT BETA"/>
    <property type="match status" value="1"/>
</dbReference>
<dbReference type="Gene3D" id="2.60.120.370">
    <property type="entry name" value="YhcH/YjgK/YiaL"/>
    <property type="match status" value="1"/>
</dbReference>
<dbReference type="GO" id="GO:0005829">
    <property type="term" value="C:cytosol"/>
    <property type="evidence" value="ECO:0007669"/>
    <property type="project" value="TreeGrafter"/>
</dbReference>
<dbReference type="Pfam" id="PF04074">
    <property type="entry name" value="DUF386"/>
    <property type="match status" value="1"/>
</dbReference>
<proteinExistence type="predicted"/>
<protein>
    <submittedName>
        <fullName evidence="1">Uncharacterized protein</fullName>
    </submittedName>
</protein>
<dbReference type="Proteomes" id="UP000093044">
    <property type="component" value="Chromosome"/>
</dbReference>
<dbReference type="InterPro" id="IPR004375">
    <property type="entry name" value="NanQ/TabA/YiaL"/>
</dbReference>
<sequence length="150" mass="17373">MIYDSVERFITELPEYMPRVSQLTEFLSAAREKSFEELKEMDFAPLDLRFGEYETKPQEEIPFEAHKRYWDLQLVLEGEELLGYAPLAELTETVAYAEKDDIAFYRGEGQNVKLSREMAVLLAPWDGHRPGANVGDTPCKIKKIVVKLPW</sequence>
<reference evidence="1" key="1">
    <citation type="submission" date="2016-08" db="EMBL/GenBank/DDBJ databases">
        <title>Complete genome of Cloacibacillus porcorum.</title>
        <authorList>
            <person name="Looft T."/>
            <person name="Bayles D.O."/>
            <person name="Alt D.P."/>
        </authorList>
    </citation>
    <scope>NUCLEOTIDE SEQUENCE [LARGE SCALE GENOMIC DNA]</scope>
    <source>
        <strain evidence="1">CL-84</strain>
    </source>
</reference>
<dbReference type="PANTHER" id="PTHR34986:SF1">
    <property type="entry name" value="PROTEIN YIAL"/>
    <property type="match status" value="1"/>
</dbReference>
<dbReference type="AlphaFoldDB" id="A0A1B2I8Z9"/>
<dbReference type="KEGG" id="cpor:BED41_15795"/>
<gene>
    <name evidence="1" type="ORF">BED41_15795</name>
</gene>
<dbReference type="RefSeq" id="WP_066748561.1">
    <property type="nucleotide sequence ID" value="NZ_CALCLR010000061.1"/>
</dbReference>
<organism evidence="1 2">
    <name type="scientific">Cloacibacillus porcorum</name>
    <dbReference type="NCBI Taxonomy" id="1197717"/>
    <lineage>
        <taxon>Bacteria</taxon>
        <taxon>Thermotogati</taxon>
        <taxon>Synergistota</taxon>
        <taxon>Synergistia</taxon>
        <taxon>Synergistales</taxon>
        <taxon>Synergistaceae</taxon>
        <taxon>Cloacibacillus</taxon>
    </lineage>
</organism>
<name>A0A1B2I8Z9_9BACT</name>
<keyword evidence="2" id="KW-1185">Reference proteome</keyword>
<dbReference type="SUPFAM" id="SSF51197">
    <property type="entry name" value="Clavaminate synthase-like"/>
    <property type="match status" value="1"/>
</dbReference>
<dbReference type="EMBL" id="CP016757">
    <property type="protein sequence ID" value="ANZ46433.1"/>
    <property type="molecule type" value="Genomic_DNA"/>
</dbReference>
<dbReference type="STRING" id="1197717.BED41_15795"/>
<evidence type="ECO:0000313" key="1">
    <source>
        <dbReference type="EMBL" id="ANZ46433.1"/>
    </source>
</evidence>
<accession>A0A1B2I8Z9</accession>
<dbReference type="InterPro" id="IPR037012">
    <property type="entry name" value="NanQ/TabA/YiaL_sf"/>
</dbReference>
<dbReference type="NCBIfam" id="TIGR00022">
    <property type="entry name" value="YhcH/YjgK/YiaL family protein"/>
    <property type="match status" value="1"/>
</dbReference>
<dbReference type="GeneID" id="83059309"/>
<evidence type="ECO:0000313" key="2">
    <source>
        <dbReference type="Proteomes" id="UP000093044"/>
    </source>
</evidence>